<feature type="transmembrane region" description="Helical" evidence="1">
    <location>
        <begin position="23"/>
        <end position="41"/>
    </location>
</feature>
<evidence type="ECO:0000313" key="2">
    <source>
        <dbReference type="EMBL" id="NMN67865.1"/>
    </source>
</evidence>
<sequence length="140" mass="17001">MIFFVSIFVTQFMCEKKIFYTRFFNFLILNLFLFFSVYLIFDLNYKFINFLFCLSLIFSWSGLIIHLSNSIVLSLLNLVNKNDIIHDENIFDLYNQDDKYKKRVLALINGEYLFERNNQINFNTNFKNKMILHLILFLKK</sequence>
<keyword evidence="1" id="KW-1133">Transmembrane helix</keyword>
<evidence type="ECO:0000256" key="1">
    <source>
        <dbReference type="SAM" id="Phobius"/>
    </source>
</evidence>
<dbReference type="Proteomes" id="UP001166004">
    <property type="component" value="Unassembled WGS sequence"/>
</dbReference>
<evidence type="ECO:0000313" key="3">
    <source>
        <dbReference type="Proteomes" id="UP001166004"/>
    </source>
</evidence>
<dbReference type="EMBL" id="LANA01000002">
    <property type="protein sequence ID" value="NMN67865.1"/>
    <property type="molecule type" value="Genomic_DNA"/>
</dbReference>
<comment type="caution">
    <text evidence="2">The sequence shown here is derived from an EMBL/GenBank/DDBJ whole genome shotgun (WGS) entry which is preliminary data.</text>
</comment>
<proteinExistence type="predicted"/>
<accession>A0ABX1T3N0</accession>
<keyword evidence="1" id="KW-0812">Transmembrane</keyword>
<gene>
    <name evidence="2" type="ORF">VP91_00010140</name>
</gene>
<organism evidence="2 3">
    <name type="scientific">Pelagibacter ubique</name>
    <dbReference type="NCBI Taxonomy" id="198252"/>
    <lineage>
        <taxon>Bacteria</taxon>
        <taxon>Pseudomonadati</taxon>
        <taxon>Pseudomonadota</taxon>
        <taxon>Alphaproteobacteria</taxon>
        <taxon>Candidatus Pelagibacterales</taxon>
        <taxon>Candidatus Pelagibacteraceae</taxon>
        <taxon>Candidatus Pelagibacter</taxon>
    </lineage>
</organism>
<keyword evidence="1" id="KW-0472">Membrane</keyword>
<name>A0ABX1T3N0_PELUQ</name>
<keyword evidence="3" id="KW-1185">Reference proteome</keyword>
<reference evidence="2 3" key="1">
    <citation type="submission" date="2019-07" db="EMBL/GenBank/DDBJ databases">
        <title>SAR11 Genome Evolution.</title>
        <authorList>
            <person name="Giovannoni S."/>
        </authorList>
    </citation>
    <scope>NUCLEOTIDE SEQUENCE [LARGE SCALE GENOMIC DNA]</scope>
    <source>
        <strain evidence="2 3">HTCC9565</strain>
    </source>
</reference>
<feature type="transmembrane region" description="Helical" evidence="1">
    <location>
        <begin position="47"/>
        <end position="67"/>
    </location>
</feature>
<protein>
    <submittedName>
        <fullName evidence="2">Uncharacterized protein</fullName>
    </submittedName>
</protein>